<keyword evidence="11" id="KW-1185">Reference proteome</keyword>
<comment type="similarity">
    <text evidence="3">Belongs to the MRAP family.</text>
</comment>
<sequence>MTNATNSLEYEWRYEYYYDYLEPIIVDENQLKFNKYSIVILFWVVMAGFVVFLFLALLHLSRFGNTPMGHNSRKPCYCSRIVKSLLV</sequence>
<keyword evidence="6" id="KW-0256">Endoplasmic reticulum</keyword>
<keyword evidence="8 9" id="KW-0472">Membrane</keyword>
<dbReference type="GO" id="GO:0031780">
    <property type="term" value="F:corticotropin hormone receptor binding"/>
    <property type="evidence" value="ECO:0007669"/>
    <property type="project" value="TreeGrafter"/>
</dbReference>
<keyword evidence="5 9" id="KW-0812">Transmembrane</keyword>
<gene>
    <name evidence="10" type="ORF">AGOR_G00026720</name>
</gene>
<dbReference type="Proteomes" id="UP000829720">
    <property type="component" value="Unassembled WGS sequence"/>
</dbReference>
<dbReference type="GO" id="GO:0030545">
    <property type="term" value="F:signaling receptor regulator activity"/>
    <property type="evidence" value="ECO:0007669"/>
    <property type="project" value="TreeGrafter"/>
</dbReference>
<dbReference type="AlphaFoldDB" id="A0A8T3E2H3"/>
<reference evidence="10" key="1">
    <citation type="submission" date="2021-01" db="EMBL/GenBank/DDBJ databases">
        <authorList>
            <person name="Zahm M."/>
            <person name="Roques C."/>
            <person name="Cabau C."/>
            <person name="Klopp C."/>
            <person name="Donnadieu C."/>
            <person name="Jouanno E."/>
            <person name="Lampietro C."/>
            <person name="Louis A."/>
            <person name="Herpin A."/>
            <person name="Echchiki A."/>
            <person name="Berthelot C."/>
            <person name="Parey E."/>
            <person name="Roest-Crollius H."/>
            <person name="Braasch I."/>
            <person name="Postlethwait J."/>
            <person name="Bobe J."/>
            <person name="Montfort J."/>
            <person name="Bouchez O."/>
            <person name="Begum T."/>
            <person name="Mejri S."/>
            <person name="Adams A."/>
            <person name="Chen W.-J."/>
            <person name="Guiguen Y."/>
        </authorList>
    </citation>
    <scope>NUCLEOTIDE SEQUENCE</scope>
    <source>
        <tissue evidence="10">Blood</tissue>
    </source>
</reference>
<protein>
    <recommendedName>
        <fullName evidence="12">Melanocortin-2 receptor accessory protein</fullName>
    </recommendedName>
</protein>
<dbReference type="GO" id="GO:0031782">
    <property type="term" value="F:type 4 melanocortin receptor binding"/>
    <property type="evidence" value="ECO:0007669"/>
    <property type="project" value="TreeGrafter"/>
</dbReference>
<feature type="transmembrane region" description="Helical" evidence="9">
    <location>
        <begin position="36"/>
        <end position="58"/>
    </location>
</feature>
<evidence type="ECO:0000256" key="8">
    <source>
        <dbReference type="ARBA" id="ARBA00023136"/>
    </source>
</evidence>
<dbReference type="GO" id="GO:0031781">
    <property type="term" value="F:type 3 melanocortin receptor binding"/>
    <property type="evidence" value="ECO:0007669"/>
    <property type="project" value="TreeGrafter"/>
</dbReference>
<dbReference type="GO" id="GO:0106070">
    <property type="term" value="P:regulation of adenylate cyclase-activating G protein-coupled receptor signaling pathway"/>
    <property type="evidence" value="ECO:0007669"/>
    <property type="project" value="TreeGrafter"/>
</dbReference>
<dbReference type="PANTHER" id="PTHR28675">
    <property type="entry name" value="MELANOCORTIN-2 RECEPTOR ACCESSORY PROTEIN 2"/>
    <property type="match status" value="1"/>
</dbReference>
<dbReference type="GO" id="GO:0031783">
    <property type="term" value="F:type 5 melanocortin receptor binding"/>
    <property type="evidence" value="ECO:0007669"/>
    <property type="project" value="TreeGrafter"/>
</dbReference>
<proteinExistence type="inferred from homology"/>
<dbReference type="Pfam" id="PF15183">
    <property type="entry name" value="MRAP"/>
    <property type="match status" value="1"/>
</dbReference>
<accession>A0A8T3E2H3</accession>
<evidence type="ECO:0000256" key="6">
    <source>
        <dbReference type="ARBA" id="ARBA00022824"/>
    </source>
</evidence>
<dbReference type="GO" id="GO:0005886">
    <property type="term" value="C:plasma membrane"/>
    <property type="evidence" value="ECO:0007669"/>
    <property type="project" value="UniProtKB-SubCell"/>
</dbReference>
<keyword evidence="4" id="KW-1003">Cell membrane</keyword>
<comment type="subcellular location">
    <subcellularLocation>
        <location evidence="1">Cell membrane</location>
        <topology evidence="1">Single-pass membrane protein</topology>
    </subcellularLocation>
    <subcellularLocation>
        <location evidence="2">Endoplasmic reticulum membrane</location>
        <topology evidence="2">Single-pass membrane protein</topology>
    </subcellularLocation>
</comment>
<evidence type="ECO:0000256" key="2">
    <source>
        <dbReference type="ARBA" id="ARBA00004389"/>
    </source>
</evidence>
<comment type="caution">
    <text evidence="10">The sequence shown here is derived from an EMBL/GenBank/DDBJ whole genome shotgun (WGS) entry which is preliminary data.</text>
</comment>
<evidence type="ECO:0000256" key="3">
    <source>
        <dbReference type="ARBA" id="ARBA00010063"/>
    </source>
</evidence>
<dbReference type="GO" id="GO:0072659">
    <property type="term" value="P:protein localization to plasma membrane"/>
    <property type="evidence" value="ECO:0007669"/>
    <property type="project" value="TreeGrafter"/>
</dbReference>
<keyword evidence="7 9" id="KW-1133">Transmembrane helix</keyword>
<dbReference type="EMBL" id="JAERUA010000002">
    <property type="protein sequence ID" value="KAI1903393.1"/>
    <property type="molecule type" value="Genomic_DNA"/>
</dbReference>
<evidence type="ECO:0000313" key="11">
    <source>
        <dbReference type="Proteomes" id="UP000829720"/>
    </source>
</evidence>
<dbReference type="PANTHER" id="PTHR28675:SF2">
    <property type="entry name" value="MELANOCORTIN-2 RECEPTOR ACCESSORY PROTEIN"/>
    <property type="match status" value="1"/>
</dbReference>
<evidence type="ECO:0000256" key="4">
    <source>
        <dbReference type="ARBA" id="ARBA00022475"/>
    </source>
</evidence>
<dbReference type="GO" id="GO:0005789">
    <property type="term" value="C:endoplasmic reticulum membrane"/>
    <property type="evidence" value="ECO:0007669"/>
    <property type="project" value="UniProtKB-SubCell"/>
</dbReference>
<evidence type="ECO:0000313" key="10">
    <source>
        <dbReference type="EMBL" id="KAI1903393.1"/>
    </source>
</evidence>
<evidence type="ECO:0000256" key="1">
    <source>
        <dbReference type="ARBA" id="ARBA00004162"/>
    </source>
</evidence>
<name>A0A8T3E2H3_9TELE</name>
<evidence type="ECO:0000256" key="7">
    <source>
        <dbReference type="ARBA" id="ARBA00022989"/>
    </source>
</evidence>
<evidence type="ECO:0008006" key="12">
    <source>
        <dbReference type="Google" id="ProtNLM"/>
    </source>
</evidence>
<dbReference type="GO" id="GO:0070996">
    <property type="term" value="F:type 1 melanocortin receptor binding"/>
    <property type="evidence" value="ECO:0007669"/>
    <property type="project" value="TreeGrafter"/>
</dbReference>
<organism evidence="10 11">
    <name type="scientific">Albula goreensis</name>
    <dbReference type="NCBI Taxonomy" id="1534307"/>
    <lineage>
        <taxon>Eukaryota</taxon>
        <taxon>Metazoa</taxon>
        <taxon>Chordata</taxon>
        <taxon>Craniata</taxon>
        <taxon>Vertebrata</taxon>
        <taxon>Euteleostomi</taxon>
        <taxon>Actinopterygii</taxon>
        <taxon>Neopterygii</taxon>
        <taxon>Teleostei</taxon>
        <taxon>Albuliformes</taxon>
        <taxon>Albulidae</taxon>
        <taxon>Albula</taxon>
    </lineage>
</organism>
<evidence type="ECO:0000256" key="9">
    <source>
        <dbReference type="SAM" id="Phobius"/>
    </source>
</evidence>
<evidence type="ECO:0000256" key="5">
    <source>
        <dbReference type="ARBA" id="ARBA00022692"/>
    </source>
</evidence>
<dbReference type="InterPro" id="IPR028111">
    <property type="entry name" value="MRAP"/>
</dbReference>